<reference evidence="2 3" key="1">
    <citation type="journal article" date="2017" name="Nat. Ecol. Evol.">
        <title>Scallop genome provides insights into evolution of bilaterian karyotype and development.</title>
        <authorList>
            <person name="Wang S."/>
            <person name="Zhang J."/>
            <person name="Jiao W."/>
            <person name="Li J."/>
            <person name="Xun X."/>
            <person name="Sun Y."/>
            <person name="Guo X."/>
            <person name="Huan P."/>
            <person name="Dong B."/>
            <person name="Zhang L."/>
            <person name="Hu X."/>
            <person name="Sun X."/>
            <person name="Wang J."/>
            <person name="Zhao C."/>
            <person name="Wang Y."/>
            <person name="Wang D."/>
            <person name="Huang X."/>
            <person name="Wang R."/>
            <person name="Lv J."/>
            <person name="Li Y."/>
            <person name="Zhang Z."/>
            <person name="Liu B."/>
            <person name="Lu W."/>
            <person name="Hui Y."/>
            <person name="Liang J."/>
            <person name="Zhou Z."/>
            <person name="Hou R."/>
            <person name="Li X."/>
            <person name="Liu Y."/>
            <person name="Li H."/>
            <person name="Ning X."/>
            <person name="Lin Y."/>
            <person name="Zhao L."/>
            <person name="Xing Q."/>
            <person name="Dou J."/>
            <person name="Li Y."/>
            <person name="Mao J."/>
            <person name="Guo H."/>
            <person name="Dou H."/>
            <person name="Li T."/>
            <person name="Mu C."/>
            <person name="Jiang W."/>
            <person name="Fu Q."/>
            <person name="Fu X."/>
            <person name="Miao Y."/>
            <person name="Liu J."/>
            <person name="Yu Q."/>
            <person name="Li R."/>
            <person name="Liao H."/>
            <person name="Li X."/>
            <person name="Kong Y."/>
            <person name="Jiang Z."/>
            <person name="Chourrout D."/>
            <person name="Li R."/>
            <person name="Bao Z."/>
        </authorList>
    </citation>
    <scope>NUCLEOTIDE SEQUENCE [LARGE SCALE GENOMIC DNA]</scope>
    <source>
        <strain evidence="2 3">PY_sf001</strain>
    </source>
</reference>
<proteinExistence type="predicted"/>
<dbReference type="PANTHER" id="PTHR16155:SF19">
    <property type="entry name" value="DED DOMAIN-CONTAINING PROTEIN"/>
    <property type="match status" value="1"/>
</dbReference>
<keyword evidence="3" id="KW-1185">Reference proteome</keyword>
<name>A0A210PE74_MIZYE</name>
<dbReference type="SUPFAM" id="SSF52540">
    <property type="entry name" value="P-loop containing nucleoside triphosphate hydrolases"/>
    <property type="match status" value="1"/>
</dbReference>
<dbReference type="InterPro" id="IPR027417">
    <property type="entry name" value="P-loop_NTPase"/>
</dbReference>
<evidence type="ECO:0000256" key="1">
    <source>
        <dbReference type="SAM" id="MobiDB-lite"/>
    </source>
</evidence>
<evidence type="ECO:0000313" key="3">
    <source>
        <dbReference type="Proteomes" id="UP000242188"/>
    </source>
</evidence>
<dbReference type="PANTHER" id="PTHR16155">
    <property type="entry name" value="DED DOMAIN-CONTAINING PROTEIN"/>
    <property type="match status" value="1"/>
</dbReference>
<dbReference type="STRING" id="6573.A0A210PE74"/>
<sequence length="1541" mass="178461">MPYGKKKAIMIIKDELITEENDKQKSETCRDVNPEVKCVKSKVRESLRRFDTPTEVIGSYRKSAFVSTNVTRIHNLIQPIHMFIDYNDSDLQNIEARLARLTMNFASACMNDRTNGTIHFGIKALTDDGQMDGEIVGIRADKDKCNNAIKLCLREQFFEDQIEMAWKCIRSPQFIRVVESGNNPPCFVVEIDVVPHAALLEDEAVFVRETNMPDSKPTLLRLKEGTSTPEIQNDEQIRQYMKIKSRLHKQRKDEEEKPQYVQLNENLRQKFLNVFSGGDSFLTDETYNILITSPGDENLKNEIAENNLEFVQVLDPYAVFDFNSSTEPDSLYHYIEEKKGQALKVMTTDNFDKDSDENNVDSESHVHLMEDLRSSTMQTWVFANGYDRMQKDGMGTYDWKQKRSEGFKEALRYCYNDIPKGRSLAIFILLSKNYDIMLEAAEEVLARSHGEWILLAPTQDIANHWITELLHRNSVDSDVICERCIIGMPWEHVNELIRQVLAPMQSSTCQIPHSNGAYCPLKTKVRNELCDLDILSQKECDDSDILEDETKKLEQFRKVQEAFYHGEQPSWWNYWFGEDQICRRSKHDTLKRSVMEALNRQKAEEDKVAVVTLMHQPGSGGTTAARQILWDLKKEFRCCVVKKVTDQTCDQIIALRNYDESNSARPPVVLLDNCDEEGVIHLHAVLERRAREASIRSEQMIGTYCVLLICTRRTKLPMSVKEYTVLIRQELEQNELAWFQRKASVLERRFKDKEGVDPKLLISFNILKENFNFEYIKDIVKQYVDGIDSQEEKDLLMYLSLINTYDMDFQPLPISAFDALMIQNCKTNVIFGLAFSHRLQKRDRQWETKLSSELKVLLNVSSRSGQGSNLKALSIINPLFAKEIFQYLKQEASTSSTMLRFLQSRVFKRQNRSVDQVVRVVKDVLKKREALENGRRQKFSRILTEILSEEDTERAVSVLKKGFEMTEDPMIAQQIARLYIHSKNWEMATDYAIKATQLRPNNSYLWDTYGQIFKAQVFDRYESCITNEALSVEDTSHIIQVAMKGIEKFHKEQDQGEHDKKTSPNDPGYFGEVQLIILLMKVLNYSPFDRDVMHRFIVESTFEPASLSGLDDESRDTLKKLQGFTESAMRKIEERSSQLKENVTSSIFRYKKSLPDEGLAVLRENVDMLFGEGTDVVPSHLSPKESADFRRRRVKRLGGRSLSSLLRYLRQENGVCGRQLQIMFNHLTKNIESGCTEPFDTVMLVSVALALRIHNKNESVTAKVPHILELTKRMYDTECRSKNGFPYLEVFLYLVMFHWPTPDRKGKNICPVGTMRDAIKRWKLAFQTNHPRQRDEGNPHRKKETTYFFLGKDPENDEIVYYEELHNRHGGMYFKGDEIWQDPNVVHKLQRLEGTLVGDGLEVLIRIETSSGNKEALTVPTAMPIGQRSLWQKKVFFYLGFSWAGPKAFDVSSNDRQNLISKPKHSHDSLGMARKRTSPTRSLRDPTKRIEEVGRRLRKIEQLKKMKNRSDRENCQISEENALRLELNDLLSTIEDMFGGN</sequence>
<accession>A0A210PE74</accession>
<evidence type="ECO:0000313" key="2">
    <source>
        <dbReference type="EMBL" id="OWF34788.1"/>
    </source>
</evidence>
<dbReference type="EMBL" id="NEDP02076750">
    <property type="protein sequence ID" value="OWF34788.1"/>
    <property type="molecule type" value="Genomic_DNA"/>
</dbReference>
<gene>
    <name evidence="2" type="ORF">KP79_PYT14187</name>
</gene>
<feature type="region of interest" description="Disordered" evidence="1">
    <location>
        <begin position="1461"/>
        <end position="1486"/>
    </location>
</feature>
<comment type="caution">
    <text evidence="2">The sequence shown here is derived from an EMBL/GenBank/DDBJ whole genome shotgun (WGS) entry which is preliminary data.</text>
</comment>
<dbReference type="InterPro" id="IPR011990">
    <property type="entry name" value="TPR-like_helical_dom_sf"/>
</dbReference>
<dbReference type="SUPFAM" id="SSF48452">
    <property type="entry name" value="TPR-like"/>
    <property type="match status" value="1"/>
</dbReference>
<dbReference type="Gene3D" id="1.25.40.10">
    <property type="entry name" value="Tetratricopeptide repeat domain"/>
    <property type="match status" value="1"/>
</dbReference>
<protein>
    <submittedName>
        <fullName evidence="2">Sterile alpha motif domain-containing protein 9-like</fullName>
    </submittedName>
</protein>
<dbReference type="GO" id="GO:0005737">
    <property type="term" value="C:cytoplasm"/>
    <property type="evidence" value="ECO:0007669"/>
    <property type="project" value="TreeGrafter"/>
</dbReference>
<organism evidence="2 3">
    <name type="scientific">Mizuhopecten yessoensis</name>
    <name type="common">Japanese scallop</name>
    <name type="synonym">Patinopecten yessoensis</name>
    <dbReference type="NCBI Taxonomy" id="6573"/>
    <lineage>
        <taxon>Eukaryota</taxon>
        <taxon>Metazoa</taxon>
        <taxon>Spiralia</taxon>
        <taxon>Lophotrochozoa</taxon>
        <taxon>Mollusca</taxon>
        <taxon>Bivalvia</taxon>
        <taxon>Autobranchia</taxon>
        <taxon>Pteriomorphia</taxon>
        <taxon>Pectinida</taxon>
        <taxon>Pectinoidea</taxon>
        <taxon>Pectinidae</taxon>
        <taxon>Mizuhopecten</taxon>
    </lineage>
</organism>
<dbReference type="OrthoDB" id="6127728at2759"/>
<dbReference type="Proteomes" id="UP000242188">
    <property type="component" value="Unassembled WGS sequence"/>
</dbReference>